<accession>A0A9D0ZGY2</accession>
<evidence type="ECO:0000313" key="10">
    <source>
        <dbReference type="Proteomes" id="UP000886787"/>
    </source>
</evidence>
<dbReference type="Pfam" id="PF02653">
    <property type="entry name" value="BPD_transp_2"/>
    <property type="match status" value="1"/>
</dbReference>
<feature type="transmembrane region" description="Helical" evidence="8">
    <location>
        <begin position="295"/>
        <end position="311"/>
    </location>
</feature>
<name>A0A9D0ZGY2_9FIRM</name>
<feature type="transmembrane region" description="Helical" evidence="8">
    <location>
        <begin position="255"/>
        <end position="283"/>
    </location>
</feature>
<evidence type="ECO:0000256" key="5">
    <source>
        <dbReference type="ARBA" id="ARBA00022692"/>
    </source>
</evidence>
<dbReference type="EMBL" id="DVFW01000013">
    <property type="protein sequence ID" value="HIQ80021.1"/>
    <property type="molecule type" value="Genomic_DNA"/>
</dbReference>
<evidence type="ECO:0000256" key="7">
    <source>
        <dbReference type="ARBA" id="ARBA00023136"/>
    </source>
</evidence>
<dbReference type="InterPro" id="IPR001851">
    <property type="entry name" value="ABC_transp_permease"/>
</dbReference>
<keyword evidence="5 8" id="KW-0812">Transmembrane</keyword>
<keyword evidence="3" id="KW-1003">Cell membrane</keyword>
<evidence type="ECO:0000256" key="4">
    <source>
        <dbReference type="ARBA" id="ARBA00022519"/>
    </source>
</evidence>
<dbReference type="GO" id="GO:0005886">
    <property type="term" value="C:plasma membrane"/>
    <property type="evidence" value="ECO:0007669"/>
    <property type="project" value="UniProtKB-SubCell"/>
</dbReference>
<proteinExistence type="predicted"/>
<gene>
    <name evidence="9" type="ORF">IAD32_01895</name>
</gene>
<dbReference type="Proteomes" id="UP000886787">
    <property type="component" value="Unassembled WGS sequence"/>
</dbReference>
<keyword evidence="2" id="KW-0813">Transport</keyword>
<dbReference type="GO" id="GO:0022857">
    <property type="term" value="F:transmembrane transporter activity"/>
    <property type="evidence" value="ECO:0007669"/>
    <property type="project" value="InterPro"/>
</dbReference>
<evidence type="ECO:0000313" key="9">
    <source>
        <dbReference type="EMBL" id="HIQ80021.1"/>
    </source>
</evidence>
<evidence type="ECO:0000256" key="8">
    <source>
        <dbReference type="SAM" id="Phobius"/>
    </source>
</evidence>
<sequence>MNSSLKTKLINFTKRREFIAFIGLAVICVAFSFSSENFFTLFNIMGVLRQASINAILAVGMTFVIVSGGIDLSVSSTVSLSGTVAAIVMVNLGLGVVAGLLTGLLVGLIVGAVNGIVITKASVPPIIATLGTMTVASGLALAVTGGYSVSGLPDAFAFFGRGNLGFLPVPVLIVALMYVIGHFTLQKTKFGASVFGVGGNEEAARLAGISIDKTKIGVYMLSGVMAAVSGMILASRLDSGQPMAGDGLELNAIAAVVIGGASVNGGVGGVIGSLIGALIMSVLNNGFDLIGVGRYYQMIFTGIVLILAVAIQKKSKNK</sequence>
<feature type="transmembrane region" description="Helical" evidence="8">
    <location>
        <begin position="84"/>
        <end position="117"/>
    </location>
</feature>
<protein>
    <submittedName>
        <fullName evidence="9">Ribose ABC transporter permease</fullName>
    </submittedName>
</protein>
<evidence type="ECO:0000256" key="6">
    <source>
        <dbReference type="ARBA" id="ARBA00022989"/>
    </source>
</evidence>
<feature type="transmembrane region" description="Helical" evidence="8">
    <location>
        <begin position="216"/>
        <end position="234"/>
    </location>
</feature>
<keyword evidence="6 8" id="KW-1133">Transmembrane helix</keyword>
<reference evidence="9" key="1">
    <citation type="submission" date="2020-10" db="EMBL/GenBank/DDBJ databases">
        <authorList>
            <person name="Gilroy R."/>
        </authorList>
    </citation>
    <scope>NUCLEOTIDE SEQUENCE</scope>
    <source>
        <strain evidence="9">ChiSjej1B19-3389</strain>
    </source>
</reference>
<evidence type="ECO:0000256" key="1">
    <source>
        <dbReference type="ARBA" id="ARBA00004651"/>
    </source>
</evidence>
<feature type="transmembrane region" description="Helical" evidence="8">
    <location>
        <begin position="164"/>
        <end position="185"/>
    </location>
</feature>
<dbReference type="PANTHER" id="PTHR32196">
    <property type="entry name" value="ABC TRANSPORTER PERMEASE PROTEIN YPHD-RELATED-RELATED"/>
    <property type="match status" value="1"/>
</dbReference>
<evidence type="ECO:0000256" key="3">
    <source>
        <dbReference type="ARBA" id="ARBA00022475"/>
    </source>
</evidence>
<dbReference type="PANTHER" id="PTHR32196:SF21">
    <property type="entry name" value="ABC TRANSPORTER PERMEASE PROTEIN YPHD-RELATED"/>
    <property type="match status" value="1"/>
</dbReference>
<comment type="subcellular location">
    <subcellularLocation>
        <location evidence="1">Cell membrane</location>
        <topology evidence="1">Multi-pass membrane protein</topology>
    </subcellularLocation>
</comment>
<feature type="transmembrane region" description="Helical" evidence="8">
    <location>
        <begin position="123"/>
        <end position="143"/>
    </location>
</feature>
<feature type="transmembrane region" description="Helical" evidence="8">
    <location>
        <begin position="21"/>
        <end position="45"/>
    </location>
</feature>
<keyword evidence="4" id="KW-0997">Cell inner membrane</keyword>
<keyword evidence="7 8" id="KW-0472">Membrane</keyword>
<reference evidence="9" key="2">
    <citation type="journal article" date="2021" name="PeerJ">
        <title>Extensive microbial diversity within the chicken gut microbiome revealed by metagenomics and culture.</title>
        <authorList>
            <person name="Gilroy R."/>
            <person name="Ravi A."/>
            <person name="Getino M."/>
            <person name="Pursley I."/>
            <person name="Horton D.L."/>
            <person name="Alikhan N.F."/>
            <person name="Baker D."/>
            <person name="Gharbi K."/>
            <person name="Hall N."/>
            <person name="Watson M."/>
            <person name="Adriaenssens E.M."/>
            <person name="Foster-Nyarko E."/>
            <person name="Jarju S."/>
            <person name="Secka A."/>
            <person name="Antonio M."/>
            <person name="Oren A."/>
            <person name="Chaudhuri R.R."/>
            <person name="La Ragione R."/>
            <person name="Hildebrand F."/>
            <person name="Pallen M.J."/>
        </authorList>
    </citation>
    <scope>NUCLEOTIDE SEQUENCE</scope>
    <source>
        <strain evidence="9">ChiSjej1B19-3389</strain>
    </source>
</reference>
<comment type="caution">
    <text evidence="9">The sequence shown here is derived from an EMBL/GenBank/DDBJ whole genome shotgun (WGS) entry which is preliminary data.</text>
</comment>
<feature type="transmembrane region" description="Helical" evidence="8">
    <location>
        <begin position="51"/>
        <end position="72"/>
    </location>
</feature>
<evidence type="ECO:0000256" key="2">
    <source>
        <dbReference type="ARBA" id="ARBA00022448"/>
    </source>
</evidence>
<organism evidence="9 10">
    <name type="scientific">Candidatus Scatavimonas merdigallinarum</name>
    <dbReference type="NCBI Taxonomy" id="2840914"/>
    <lineage>
        <taxon>Bacteria</taxon>
        <taxon>Bacillati</taxon>
        <taxon>Bacillota</taxon>
        <taxon>Clostridia</taxon>
        <taxon>Eubacteriales</taxon>
        <taxon>Oscillospiraceae</taxon>
        <taxon>Oscillospiraceae incertae sedis</taxon>
        <taxon>Candidatus Scatavimonas</taxon>
    </lineage>
</organism>
<dbReference type="CDD" id="cd06579">
    <property type="entry name" value="TM_PBP1_transp_AraH_like"/>
    <property type="match status" value="1"/>
</dbReference>
<dbReference type="AlphaFoldDB" id="A0A9D0ZGY2"/>